<organism evidence="6 7">
    <name type="scientific">Gomphillus americanus</name>
    <dbReference type="NCBI Taxonomy" id="1940652"/>
    <lineage>
        <taxon>Eukaryota</taxon>
        <taxon>Fungi</taxon>
        <taxon>Dikarya</taxon>
        <taxon>Ascomycota</taxon>
        <taxon>Pezizomycotina</taxon>
        <taxon>Lecanoromycetes</taxon>
        <taxon>OSLEUM clade</taxon>
        <taxon>Ostropomycetidae</taxon>
        <taxon>Ostropales</taxon>
        <taxon>Graphidaceae</taxon>
        <taxon>Gomphilloideae</taxon>
        <taxon>Gomphillus</taxon>
    </lineage>
</organism>
<dbReference type="PANTHER" id="PTHR44267:SF1">
    <property type="entry name" value="WD REPEAT-CONTAINING PROTEIN 43"/>
    <property type="match status" value="1"/>
</dbReference>
<feature type="region of interest" description="Disordered" evidence="4">
    <location>
        <begin position="677"/>
        <end position="777"/>
    </location>
</feature>
<reference evidence="6" key="1">
    <citation type="submission" date="2021-03" db="EMBL/GenBank/DDBJ databases">
        <authorList>
            <person name="Tagirdzhanova G."/>
        </authorList>
    </citation>
    <scope>NUCLEOTIDE SEQUENCE</scope>
</reference>
<feature type="compositionally biased region" description="Acidic residues" evidence="4">
    <location>
        <begin position="438"/>
        <end position="453"/>
    </location>
</feature>
<feature type="compositionally biased region" description="Acidic residues" evidence="4">
    <location>
        <begin position="682"/>
        <end position="691"/>
    </location>
</feature>
<accession>A0A8H3IMF2</accession>
<sequence>MPSKFSGKAAAPNSAFSASSIVSKSINSSILRTAFAPAELRLSLFASTIRSVDSDQLRIHDTVTGDLKSTCATPKTTISCIRWGRYERSGLDETPSKRSKKRKLNSTQGVAALDQAIVIAIGTDLPEIQLFSPLEERVIATLEDSHPRGTRDFTFEGSQRAWSLGKDSSLIYWDLLTGKKIKTLSAPADSLTKAISYSPGLLLASQSVHLFDTNTSEIQTIPCFDEPIHTLISQPTSDNSPPSSFIAAAESKFTIGVYSTESLSIIGNLNAGGSIRTLALFTDVRNQSSLLASVTETGAVELFDSPFQNWSSSGDDLKTKRKKMTRRSNAMIEVRRSGASASIVPVIDTAFDSEDNLILALADGNVNVGFETIPNLKKDNSLSISDTMIIERAQTISMASEFMNGVKDLKHAHVDDSRAVVSHAAVESNANDIHTDGVENEFSSDEDAEEDDHIENHQKKSTDQVVTNGTGDSDAEMAEAGNEEAEAVEEPTFGELVKARGINTIKVSAMDRSSGTLTSGHAPSLSISTLTLGTLVTQALNTNDSASLDTCLAQQDLQVIRATIERLDSSLALTLLQKLAERLHSRPGRAGSLLVWVQWTIVAHGGYLSSREDVVQQLRSLRKVVQQRAQSLQPLLALKGKLDMLDAQIALRKRLQQSQVAGNESSSRLENMIYIEGQSESETGEEEEDNEQQGLIERNEDADEEDEEEAAGIAAQDDYEEDSNSEDIEEMDDSEASDDDQFDDEVDHDDIDPVDSDDSADGLSMVEGRQPNGIKPH</sequence>
<dbReference type="OrthoDB" id="30195at2759"/>
<dbReference type="PANTHER" id="PTHR44267">
    <property type="entry name" value="WD REPEAT-CONTAINING PROTEIN 43"/>
    <property type="match status" value="1"/>
</dbReference>
<dbReference type="AlphaFoldDB" id="A0A8H3IMF2"/>
<dbReference type="InterPro" id="IPR015943">
    <property type="entry name" value="WD40/YVTN_repeat-like_dom_sf"/>
</dbReference>
<feature type="domain" description="Small-subunit processome Utp12" evidence="5">
    <location>
        <begin position="543"/>
        <end position="646"/>
    </location>
</feature>
<evidence type="ECO:0000259" key="5">
    <source>
        <dbReference type="Pfam" id="PF04003"/>
    </source>
</evidence>
<dbReference type="InterPro" id="IPR036322">
    <property type="entry name" value="WD40_repeat_dom_sf"/>
</dbReference>
<feature type="region of interest" description="Disordered" evidence="4">
    <location>
        <begin position="431"/>
        <end position="490"/>
    </location>
</feature>
<gene>
    <name evidence="6" type="ORF">GOMPHAMPRED_003615</name>
</gene>
<dbReference type="Proteomes" id="UP000664169">
    <property type="component" value="Unassembled WGS sequence"/>
</dbReference>
<proteinExistence type="inferred from homology"/>
<evidence type="ECO:0000313" key="6">
    <source>
        <dbReference type="EMBL" id="CAF9924383.1"/>
    </source>
</evidence>
<keyword evidence="2" id="KW-0539">Nucleus</keyword>
<dbReference type="SUPFAM" id="SSF50978">
    <property type="entry name" value="WD40 repeat-like"/>
    <property type="match status" value="1"/>
</dbReference>
<feature type="compositionally biased region" description="Acidic residues" evidence="4">
    <location>
        <begin position="700"/>
        <end position="710"/>
    </location>
</feature>
<evidence type="ECO:0000313" key="7">
    <source>
        <dbReference type="Proteomes" id="UP000664169"/>
    </source>
</evidence>
<evidence type="ECO:0000256" key="2">
    <source>
        <dbReference type="ARBA" id="ARBA00023242"/>
    </source>
</evidence>
<evidence type="ECO:0000256" key="1">
    <source>
        <dbReference type="ARBA" id="ARBA00004123"/>
    </source>
</evidence>
<feature type="compositionally biased region" description="Acidic residues" evidence="4">
    <location>
        <begin position="717"/>
        <end position="760"/>
    </location>
</feature>
<dbReference type="InterPro" id="IPR052414">
    <property type="entry name" value="U3_snoRNA-assoc_WDR"/>
</dbReference>
<dbReference type="Gene3D" id="2.130.10.10">
    <property type="entry name" value="YVTN repeat-like/Quinoprotein amine dehydrogenase"/>
    <property type="match status" value="1"/>
</dbReference>
<dbReference type="GO" id="GO:0032040">
    <property type="term" value="C:small-subunit processome"/>
    <property type="evidence" value="ECO:0007669"/>
    <property type="project" value="UniProtKB-ARBA"/>
</dbReference>
<evidence type="ECO:0000256" key="3">
    <source>
        <dbReference type="ARBA" id="ARBA00038335"/>
    </source>
</evidence>
<comment type="caution">
    <text evidence="6">The sequence shown here is derived from an EMBL/GenBank/DDBJ whole genome shotgun (WGS) entry which is preliminary data.</text>
</comment>
<dbReference type="EMBL" id="CAJPDQ010000021">
    <property type="protein sequence ID" value="CAF9924383.1"/>
    <property type="molecule type" value="Genomic_DNA"/>
</dbReference>
<feature type="compositionally biased region" description="Acidic residues" evidence="4">
    <location>
        <begin position="473"/>
        <end position="489"/>
    </location>
</feature>
<keyword evidence="7" id="KW-1185">Reference proteome</keyword>
<dbReference type="Pfam" id="PF04003">
    <property type="entry name" value="Utp12"/>
    <property type="match status" value="1"/>
</dbReference>
<name>A0A8H3IMF2_9LECA</name>
<protein>
    <recommendedName>
        <fullName evidence="5">Small-subunit processome Utp12 domain-containing protein</fullName>
    </recommendedName>
</protein>
<dbReference type="InterPro" id="IPR007148">
    <property type="entry name" value="SSU_processome_Utp12"/>
</dbReference>
<evidence type="ECO:0000256" key="4">
    <source>
        <dbReference type="SAM" id="MobiDB-lite"/>
    </source>
</evidence>
<dbReference type="GO" id="GO:0000462">
    <property type="term" value="P:maturation of SSU-rRNA from tricistronic rRNA transcript (SSU-rRNA, 5.8S rRNA, LSU-rRNA)"/>
    <property type="evidence" value="ECO:0007669"/>
    <property type="project" value="TreeGrafter"/>
</dbReference>
<comment type="similarity">
    <text evidence="3">Belongs to the UTP5 family.</text>
</comment>
<comment type="subcellular location">
    <subcellularLocation>
        <location evidence="1">Nucleus</location>
    </subcellularLocation>
</comment>